<reference evidence="12 13" key="1">
    <citation type="submission" date="2023-04" db="EMBL/GenBank/DDBJ databases">
        <title>A long-awaited taxogenomic arrangement of the family Halomonadaceae.</title>
        <authorList>
            <person name="De La Haba R."/>
            <person name="Chuvochina M."/>
            <person name="Wittouck S."/>
            <person name="Arahal D.R."/>
            <person name="Sanchez-Porro C."/>
            <person name="Hugenholtz P."/>
            <person name="Ventosa A."/>
        </authorList>
    </citation>
    <scope>NUCLEOTIDE SEQUENCE [LARGE SCALE GENOMIC DNA]</scope>
    <source>
        <strain evidence="12 13">DSM 22428</strain>
    </source>
</reference>
<feature type="binding site" evidence="7">
    <location>
        <begin position="164"/>
        <end position="165"/>
    </location>
    <ligand>
        <name>UDP-N-acetyl-alpha-D-muramoyl-L-alanyl-D-glutamate</name>
        <dbReference type="ChEBI" id="CHEBI:83900"/>
    </ligand>
</feature>
<dbReference type="Gene3D" id="3.90.190.20">
    <property type="entry name" value="Mur ligase, C-terminal domain"/>
    <property type="match status" value="1"/>
</dbReference>
<comment type="subcellular location">
    <subcellularLocation>
        <location evidence="7 8">Cytoplasm</location>
    </subcellularLocation>
</comment>
<evidence type="ECO:0000256" key="5">
    <source>
        <dbReference type="ARBA" id="ARBA00023306"/>
    </source>
</evidence>
<evidence type="ECO:0000256" key="4">
    <source>
        <dbReference type="ARBA" id="ARBA00022984"/>
    </source>
</evidence>
<dbReference type="InterPro" id="IPR013221">
    <property type="entry name" value="Mur_ligase_cen"/>
</dbReference>
<dbReference type="SUPFAM" id="SSF63418">
    <property type="entry name" value="MurE/MurF N-terminal domain"/>
    <property type="match status" value="1"/>
</dbReference>
<feature type="domain" description="Mur ligase central" evidence="11">
    <location>
        <begin position="120"/>
        <end position="320"/>
    </location>
</feature>
<evidence type="ECO:0000256" key="1">
    <source>
        <dbReference type="ARBA" id="ARBA00005898"/>
    </source>
</evidence>
<evidence type="ECO:0000313" key="12">
    <source>
        <dbReference type="EMBL" id="MDR5895743.1"/>
    </source>
</evidence>
<dbReference type="NCBIfam" id="NF001126">
    <property type="entry name" value="PRK00139.1-4"/>
    <property type="match status" value="1"/>
</dbReference>
<comment type="catalytic activity">
    <reaction evidence="7">
        <text>UDP-N-acetyl-alpha-D-muramoyl-L-alanyl-D-glutamate + meso-2,6-diaminopimelate + ATP = UDP-N-acetyl-alpha-D-muramoyl-L-alanyl-gamma-D-glutamyl-meso-2,6-diaminopimelate + ADP + phosphate + H(+)</text>
        <dbReference type="Rhea" id="RHEA:23676"/>
        <dbReference type="ChEBI" id="CHEBI:15378"/>
        <dbReference type="ChEBI" id="CHEBI:30616"/>
        <dbReference type="ChEBI" id="CHEBI:43474"/>
        <dbReference type="ChEBI" id="CHEBI:57791"/>
        <dbReference type="ChEBI" id="CHEBI:83900"/>
        <dbReference type="ChEBI" id="CHEBI:83905"/>
        <dbReference type="ChEBI" id="CHEBI:456216"/>
        <dbReference type="EC" id="6.3.2.13"/>
    </reaction>
</comment>
<feature type="binding site" evidence="7">
    <location>
        <position position="38"/>
    </location>
    <ligand>
        <name>UDP-N-acetyl-alpha-D-muramoyl-L-alanyl-D-glutamate</name>
        <dbReference type="ChEBI" id="CHEBI:83900"/>
    </ligand>
</feature>
<dbReference type="Gene3D" id="3.40.1190.10">
    <property type="entry name" value="Mur-like, catalytic domain"/>
    <property type="match status" value="1"/>
</dbReference>
<dbReference type="NCBIfam" id="TIGR01085">
    <property type="entry name" value="murE"/>
    <property type="match status" value="1"/>
</dbReference>
<feature type="domain" description="Mur ligase N-terminal catalytic" evidence="9">
    <location>
        <begin position="36"/>
        <end position="92"/>
    </location>
</feature>
<keyword evidence="6 7" id="KW-0961">Cell wall biogenesis/degradation</keyword>
<accession>A0ABU1GUP9</accession>
<feature type="binding site" evidence="7">
    <location>
        <position position="471"/>
    </location>
    <ligand>
        <name>meso-2,6-diaminopimelate</name>
        <dbReference type="ChEBI" id="CHEBI:57791"/>
    </ligand>
</feature>
<dbReference type="Pfam" id="PF08245">
    <property type="entry name" value="Mur_ligase_M"/>
    <property type="match status" value="1"/>
</dbReference>
<comment type="PTM">
    <text evidence="7">Carboxylation is probably crucial for Mg(2+) binding and, consequently, for the gamma-phosphate positioning of ATP.</text>
</comment>
<dbReference type="InterPro" id="IPR036615">
    <property type="entry name" value="Mur_ligase_C_dom_sf"/>
</dbReference>
<feature type="binding site" evidence="7">
    <location>
        <position position="191"/>
    </location>
    <ligand>
        <name>UDP-N-acetyl-alpha-D-muramoyl-L-alanyl-D-glutamate</name>
        <dbReference type="ChEBI" id="CHEBI:83900"/>
    </ligand>
</feature>
<keyword evidence="4 7" id="KW-0573">Peptidoglycan synthesis</keyword>
<dbReference type="NCBIfam" id="NF001124">
    <property type="entry name" value="PRK00139.1-2"/>
    <property type="match status" value="1"/>
</dbReference>
<keyword evidence="7 12" id="KW-0436">Ligase</keyword>
<feature type="modified residue" description="N6-carboxylysine" evidence="7">
    <location>
        <position position="231"/>
    </location>
</feature>
<feature type="binding site" evidence="7">
    <location>
        <begin position="416"/>
        <end position="419"/>
    </location>
    <ligand>
        <name>meso-2,6-diaminopimelate</name>
        <dbReference type="ChEBI" id="CHEBI:57791"/>
    </ligand>
</feature>
<dbReference type="InterPro" id="IPR005761">
    <property type="entry name" value="UDP-N-AcMur-Glu-dNH2Pim_ligase"/>
</dbReference>
<organism evidence="12 13">
    <name type="scientific">Larsenimonas suaedae</name>
    <dbReference type="NCBI Taxonomy" id="1851019"/>
    <lineage>
        <taxon>Bacteria</taxon>
        <taxon>Pseudomonadati</taxon>
        <taxon>Pseudomonadota</taxon>
        <taxon>Gammaproteobacteria</taxon>
        <taxon>Oceanospirillales</taxon>
        <taxon>Halomonadaceae</taxon>
        <taxon>Larsenimonas</taxon>
    </lineage>
</organism>
<gene>
    <name evidence="7" type="primary">murE</name>
    <name evidence="12" type="ORF">QC825_06635</name>
</gene>
<dbReference type="Gene3D" id="3.40.1390.10">
    <property type="entry name" value="MurE/MurF, N-terminal domain"/>
    <property type="match status" value="1"/>
</dbReference>
<dbReference type="SUPFAM" id="SSF53244">
    <property type="entry name" value="MurD-like peptide ligases, peptide-binding domain"/>
    <property type="match status" value="1"/>
</dbReference>
<evidence type="ECO:0000313" key="13">
    <source>
        <dbReference type="Proteomes" id="UP001269375"/>
    </source>
</evidence>
<evidence type="ECO:0000259" key="11">
    <source>
        <dbReference type="Pfam" id="PF08245"/>
    </source>
</evidence>
<feature type="binding site" evidence="7">
    <location>
        <position position="199"/>
    </location>
    <ligand>
        <name>UDP-N-acetyl-alpha-D-muramoyl-L-alanyl-D-glutamate</name>
        <dbReference type="ChEBI" id="CHEBI:83900"/>
    </ligand>
</feature>
<feature type="domain" description="Mur ligase C-terminal" evidence="10">
    <location>
        <begin position="344"/>
        <end position="469"/>
    </location>
</feature>
<keyword evidence="7" id="KW-0460">Magnesium</keyword>
<comment type="function">
    <text evidence="7">Catalyzes the addition of meso-diaminopimelic acid to the nucleotide precursor UDP-N-acetylmuramoyl-L-alanyl-D-glutamate (UMAG) in the biosynthesis of bacterial cell-wall peptidoglycan.</text>
</comment>
<evidence type="ECO:0000256" key="6">
    <source>
        <dbReference type="ARBA" id="ARBA00023316"/>
    </source>
</evidence>
<evidence type="ECO:0000259" key="10">
    <source>
        <dbReference type="Pfam" id="PF02875"/>
    </source>
</evidence>
<evidence type="ECO:0000256" key="7">
    <source>
        <dbReference type="HAMAP-Rule" id="MF_00208"/>
    </source>
</evidence>
<feature type="binding site" evidence="7">
    <location>
        <position position="197"/>
    </location>
    <ligand>
        <name>UDP-N-acetyl-alpha-D-muramoyl-L-alanyl-D-glutamate</name>
        <dbReference type="ChEBI" id="CHEBI:83900"/>
    </ligand>
</feature>
<comment type="caution">
    <text evidence="7">Lacks conserved residue(s) required for the propagation of feature annotation.</text>
</comment>
<keyword evidence="3 7" id="KW-0133">Cell shape</keyword>
<dbReference type="SUPFAM" id="SSF53623">
    <property type="entry name" value="MurD-like peptide ligases, catalytic domain"/>
    <property type="match status" value="1"/>
</dbReference>
<dbReference type="PANTHER" id="PTHR23135:SF4">
    <property type="entry name" value="UDP-N-ACETYLMURAMOYL-L-ALANYL-D-GLUTAMATE--2,6-DIAMINOPIMELATE LIGASE MURE HOMOLOG, CHLOROPLASTIC"/>
    <property type="match status" value="1"/>
</dbReference>
<comment type="cofactor">
    <cofactor evidence="7">
        <name>Mg(2+)</name>
        <dbReference type="ChEBI" id="CHEBI:18420"/>
    </cofactor>
</comment>
<dbReference type="Pfam" id="PF02875">
    <property type="entry name" value="Mur_ligase_C"/>
    <property type="match status" value="1"/>
</dbReference>
<keyword evidence="7" id="KW-0067">ATP-binding</keyword>
<name>A0ABU1GUP9_9GAMM</name>
<dbReference type="InterPro" id="IPR004101">
    <property type="entry name" value="Mur_ligase_C"/>
</dbReference>
<feature type="binding site" evidence="7">
    <location>
        <position position="392"/>
    </location>
    <ligand>
        <name>meso-2,6-diaminopimelate</name>
        <dbReference type="ChEBI" id="CHEBI:57791"/>
    </ligand>
</feature>
<dbReference type="InterPro" id="IPR000713">
    <property type="entry name" value="Mur_ligase_N"/>
</dbReference>
<keyword evidence="2 7" id="KW-0132">Cell division</keyword>
<evidence type="ECO:0000256" key="3">
    <source>
        <dbReference type="ARBA" id="ARBA00022960"/>
    </source>
</evidence>
<dbReference type="EC" id="6.3.2.13" evidence="7"/>
<evidence type="ECO:0000256" key="8">
    <source>
        <dbReference type="RuleBase" id="RU004135"/>
    </source>
</evidence>
<dbReference type="GO" id="GO:0008765">
    <property type="term" value="F:UDP-N-acetylmuramoylalanyl-D-glutamate-2,6-diaminopimelate ligase activity"/>
    <property type="evidence" value="ECO:0007669"/>
    <property type="project" value="UniProtKB-EC"/>
</dbReference>
<feature type="binding site" evidence="7">
    <location>
        <begin position="122"/>
        <end position="128"/>
    </location>
    <ligand>
        <name>ATP</name>
        <dbReference type="ChEBI" id="CHEBI:30616"/>
    </ligand>
</feature>
<dbReference type="RefSeq" id="WP_251589573.1">
    <property type="nucleotide sequence ID" value="NZ_JAMLJI010000001.1"/>
</dbReference>
<dbReference type="EMBL" id="JARWAO010000003">
    <property type="protein sequence ID" value="MDR5895743.1"/>
    <property type="molecule type" value="Genomic_DNA"/>
</dbReference>
<feature type="binding site" evidence="7">
    <location>
        <position position="467"/>
    </location>
    <ligand>
        <name>meso-2,6-diaminopimelate</name>
        <dbReference type="ChEBI" id="CHEBI:57791"/>
    </ligand>
</feature>
<feature type="short sequence motif" description="Meso-diaminopimelate recognition motif" evidence="7">
    <location>
        <begin position="416"/>
        <end position="419"/>
    </location>
</feature>
<dbReference type="HAMAP" id="MF_00208">
    <property type="entry name" value="MurE"/>
    <property type="match status" value="1"/>
</dbReference>
<keyword evidence="7" id="KW-0547">Nucleotide-binding</keyword>
<keyword evidence="13" id="KW-1185">Reference proteome</keyword>
<dbReference type="Proteomes" id="UP001269375">
    <property type="component" value="Unassembled WGS sequence"/>
</dbReference>
<proteinExistence type="inferred from homology"/>
<comment type="pathway">
    <text evidence="7 8">Cell wall biogenesis; peptidoglycan biosynthesis.</text>
</comment>
<evidence type="ECO:0000259" key="9">
    <source>
        <dbReference type="Pfam" id="PF01225"/>
    </source>
</evidence>
<comment type="similarity">
    <text evidence="1 7">Belongs to the MurCDEF family. MurE subfamily.</text>
</comment>
<dbReference type="InterPro" id="IPR036565">
    <property type="entry name" value="Mur-like_cat_sf"/>
</dbReference>
<protein>
    <recommendedName>
        <fullName evidence="7">UDP-N-acetylmuramoyl-L-alanyl-D-glutamate--2,6-diaminopimelate ligase</fullName>
        <ecNumber evidence="7">6.3.2.13</ecNumber>
    </recommendedName>
    <alternativeName>
        <fullName evidence="7">Meso-A2pm-adding enzyme</fullName>
    </alternativeName>
    <alternativeName>
        <fullName evidence="7">Meso-diaminopimelate-adding enzyme</fullName>
    </alternativeName>
    <alternativeName>
        <fullName evidence="7">UDP-MurNAc-L-Ala-D-Glu:meso-diaminopimelate ligase</fullName>
    </alternativeName>
    <alternativeName>
        <fullName evidence="7">UDP-MurNAc-tripeptide synthetase</fullName>
    </alternativeName>
    <alternativeName>
        <fullName evidence="7">UDP-N-acetylmuramyl-tripeptide synthetase</fullName>
    </alternativeName>
</protein>
<dbReference type="PANTHER" id="PTHR23135">
    <property type="entry name" value="MUR LIGASE FAMILY MEMBER"/>
    <property type="match status" value="1"/>
</dbReference>
<dbReference type="Pfam" id="PF01225">
    <property type="entry name" value="Mur_ligase"/>
    <property type="match status" value="1"/>
</dbReference>
<sequence>MTPIDTLDGPRLNRLLARTWPTLAFPTLPATTRLIVDSRQLRAGDVFVAMPGVHADGRDFIVQALQQGAALILAHVAGDNEAGALDDEARVVAVPGLKARLGALCVDAFEVPEPLGLTAVTGTNGKSSVAHYIALLGEALGRPSGEMGTLGIGRPGQLVDAGLTTPGVIDVHRFLASCAQAGAEHVALEASSHALDQGRLDGALITTAVFTNLSRDHLDYHQTMSGYAAAKARLFQREELELAVVNADDPLSRLMLAGLKPGVRTLHVGTGPDAAFRILDVSYVLKGLHARIETPEGERTLTLGLMGRFNLVNALLSVAVLYGQGVATLDEVLTAAEGLTPVPGRMDVLDVPGPAVLIDYAHTPDALTNALEAVRAHVPGRLWCIVGCGGDRDPGKRPLMASAALEGADRLVITDDNPRSEAPESIRSAMFEAVAQSDNVEVIGGRQAAIEAVIERAADDDVIVIAGKGHEAYQEIQGVRHPFSDQAVARAALEARHG</sequence>
<keyword evidence="5 7" id="KW-0131">Cell cycle</keyword>
<comment type="caution">
    <text evidence="12">The sequence shown here is derived from an EMBL/GenBank/DDBJ whole genome shotgun (WGS) entry which is preliminary data.</text>
</comment>
<dbReference type="InterPro" id="IPR035911">
    <property type="entry name" value="MurE/MurF_N"/>
</dbReference>
<evidence type="ECO:0000256" key="2">
    <source>
        <dbReference type="ARBA" id="ARBA00022618"/>
    </source>
</evidence>
<keyword evidence="7" id="KW-0963">Cytoplasm</keyword>